<sequence length="51" mass="5575">MEKKVWQAPTLEMLTVSMTMAGKGTWIDFKGNDANEHTPGEHPGNGHPPIS</sequence>
<gene>
    <name evidence="2" type="ORF">ACFPYJ_32240</name>
</gene>
<reference evidence="3" key="1">
    <citation type="journal article" date="2019" name="Int. J. Syst. Evol. Microbiol.">
        <title>The Global Catalogue of Microorganisms (GCM) 10K type strain sequencing project: providing services to taxonomists for standard genome sequencing and annotation.</title>
        <authorList>
            <consortium name="The Broad Institute Genomics Platform"/>
            <consortium name="The Broad Institute Genome Sequencing Center for Infectious Disease"/>
            <person name="Wu L."/>
            <person name="Ma J."/>
        </authorList>
    </citation>
    <scope>NUCLEOTIDE SEQUENCE [LARGE SCALE GENOMIC DNA]</scope>
    <source>
        <strain evidence="3">CGMCC 1.3240</strain>
    </source>
</reference>
<dbReference type="NCBIfam" id="NF033524">
    <property type="entry name" value="lasso_PadeA_fam"/>
    <property type="match status" value="1"/>
</dbReference>
<dbReference type="EMBL" id="JBHSOW010000134">
    <property type="protein sequence ID" value="MFC5653704.1"/>
    <property type="molecule type" value="Genomic_DNA"/>
</dbReference>
<dbReference type="InterPro" id="IPR049825">
    <property type="entry name" value="Lasso_PadeA-like"/>
</dbReference>
<keyword evidence="3" id="KW-1185">Reference proteome</keyword>
<evidence type="ECO:0000256" key="1">
    <source>
        <dbReference type="SAM" id="MobiDB-lite"/>
    </source>
</evidence>
<proteinExistence type="predicted"/>
<feature type="compositionally biased region" description="Basic and acidic residues" evidence="1">
    <location>
        <begin position="30"/>
        <end position="40"/>
    </location>
</feature>
<dbReference type="RefSeq" id="WP_379192542.1">
    <property type="nucleotide sequence ID" value="NZ_JBHSOW010000134.1"/>
</dbReference>
<protein>
    <submittedName>
        <fullName evidence="2">Paeninodin family lasso peptide</fullName>
    </submittedName>
</protein>
<organism evidence="2 3">
    <name type="scientific">Paenibacillus solisilvae</name>
    <dbReference type="NCBI Taxonomy" id="2486751"/>
    <lineage>
        <taxon>Bacteria</taxon>
        <taxon>Bacillati</taxon>
        <taxon>Bacillota</taxon>
        <taxon>Bacilli</taxon>
        <taxon>Bacillales</taxon>
        <taxon>Paenibacillaceae</taxon>
        <taxon>Paenibacillus</taxon>
    </lineage>
</organism>
<accession>A0ABW0WAD4</accession>
<feature type="region of interest" description="Disordered" evidence="1">
    <location>
        <begin position="29"/>
        <end position="51"/>
    </location>
</feature>
<dbReference type="Proteomes" id="UP001596047">
    <property type="component" value="Unassembled WGS sequence"/>
</dbReference>
<evidence type="ECO:0000313" key="2">
    <source>
        <dbReference type="EMBL" id="MFC5653704.1"/>
    </source>
</evidence>
<name>A0ABW0WAD4_9BACL</name>
<comment type="caution">
    <text evidence="2">The sequence shown here is derived from an EMBL/GenBank/DDBJ whole genome shotgun (WGS) entry which is preliminary data.</text>
</comment>
<evidence type="ECO:0000313" key="3">
    <source>
        <dbReference type="Proteomes" id="UP001596047"/>
    </source>
</evidence>